<comment type="caution">
    <text evidence="2">The sequence shown here is derived from an EMBL/GenBank/DDBJ whole genome shotgun (WGS) entry which is preliminary data.</text>
</comment>
<sequence>MVVIRDKLASAPIALLGLLLVAALFLAVLRVGGIGSIAKPHAVAADAEATMPDIGERKALIALTHEPSTEVVSKGEAAVEGNEKLPFSEAKILAAAPFSVARASEAERQKAELCMTQAVYYEAGFEPLAGKRAVAQTVLNRLRHPAFPHSVCGVVYEGALRPVCQFSFTCDGALGRRPAPAAWAEARRVAHDALNGYVEKSVGLATHYHANYVLPRWAPELAKIAKIGAHIFYRWPGGWGMPRAFGQSYSGIETVPLFNAAVQAEPVIDYPAVAALPERRAQDDVGGRIDISKGWKPNIPAPSHTSSALTKVYAAQSVTSAEVIAP</sequence>
<dbReference type="Pfam" id="PF07486">
    <property type="entry name" value="Hydrolase_2"/>
    <property type="match status" value="1"/>
</dbReference>
<evidence type="ECO:0000313" key="3">
    <source>
        <dbReference type="Proteomes" id="UP000575068"/>
    </source>
</evidence>
<protein>
    <submittedName>
        <fullName evidence="2">Spore germination cell wall hydrolase CwlJ-like protein</fullName>
    </submittedName>
</protein>
<accession>A0A840HX09</accession>
<dbReference type="InterPro" id="IPR011105">
    <property type="entry name" value="Cell_wall_hydrolase_SleB"/>
</dbReference>
<dbReference type="GO" id="GO:0016787">
    <property type="term" value="F:hydrolase activity"/>
    <property type="evidence" value="ECO:0007669"/>
    <property type="project" value="UniProtKB-KW"/>
</dbReference>
<gene>
    <name evidence="2" type="ORF">HNQ99_002469</name>
</gene>
<organism evidence="2 3">
    <name type="scientific">Rhizorhapis suberifaciens</name>
    <name type="common">corky root of lettuce</name>
    <dbReference type="NCBI Taxonomy" id="13656"/>
    <lineage>
        <taxon>Bacteria</taxon>
        <taxon>Pseudomonadati</taxon>
        <taxon>Pseudomonadota</taxon>
        <taxon>Alphaproteobacteria</taxon>
        <taxon>Sphingomonadales</taxon>
        <taxon>Sphingomonadaceae</taxon>
        <taxon>Rhizorhapis</taxon>
    </lineage>
</organism>
<keyword evidence="3" id="KW-1185">Reference proteome</keyword>
<feature type="domain" description="Cell wall hydrolase SleB" evidence="1">
    <location>
        <begin position="126"/>
        <end position="233"/>
    </location>
</feature>
<evidence type="ECO:0000259" key="1">
    <source>
        <dbReference type="Pfam" id="PF07486"/>
    </source>
</evidence>
<dbReference type="Gene3D" id="1.10.10.2520">
    <property type="entry name" value="Cell wall hydrolase SleB, domain 1"/>
    <property type="match status" value="1"/>
</dbReference>
<dbReference type="Proteomes" id="UP000575068">
    <property type="component" value="Unassembled WGS sequence"/>
</dbReference>
<proteinExistence type="predicted"/>
<evidence type="ECO:0000313" key="2">
    <source>
        <dbReference type="EMBL" id="MBB4642147.1"/>
    </source>
</evidence>
<dbReference type="InterPro" id="IPR042047">
    <property type="entry name" value="SleB_dom1"/>
</dbReference>
<dbReference type="AlphaFoldDB" id="A0A840HX09"/>
<keyword evidence="2" id="KW-0378">Hydrolase</keyword>
<dbReference type="EMBL" id="JACHOV010000009">
    <property type="protein sequence ID" value="MBB4642147.1"/>
    <property type="molecule type" value="Genomic_DNA"/>
</dbReference>
<name>A0A840HX09_9SPHN</name>
<dbReference type="RefSeq" id="WP_184475923.1">
    <property type="nucleotide sequence ID" value="NZ_JACHOV010000009.1"/>
</dbReference>
<reference evidence="2 3" key="1">
    <citation type="submission" date="2020-08" db="EMBL/GenBank/DDBJ databases">
        <title>Genomic Encyclopedia of Type Strains, Phase IV (KMG-IV): sequencing the most valuable type-strain genomes for metagenomic binning, comparative biology and taxonomic classification.</title>
        <authorList>
            <person name="Goeker M."/>
        </authorList>
    </citation>
    <scope>NUCLEOTIDE SEQUENCE [LARGE SCALE GENOMIC DNA]</scope>
    <source>
        <strain evidence="2 3">DSM 7465</strain>
    </source>
</reference>